<comment type="caution">
    <text evidence="2">The sequence shown here is derived from an EMBL/GenBank/DDBJ whole genome shotgun (WGS) entry which is preliminary data.</text>
</comment>
<dbReference type="EMBL" id="JAGTUF010000003">
    <property type="protein sequence ID" value="MBR9971221.1"/>
    <property type="molecule type" value="Genomic_DNA"/>
</dbReference>
<protein>
    <submittedName>
        <fullName evidence="2">Phage terminase large subunit</fullName>
    </submittedName>
</protein>
<name>A0ABS5IAA9_9PROT</name>
<evidence type="ECO:0000313" key="3">
    <source>
        <dbReference type="Proteomes" id="UP000680714"/>
    </source>
</evidence>
<proteinExistence type="predicted"/>
<evidence type="ECO:0000313" key="2">
    <source>
        <dbReference type="EMBL" id="MBR9971221.1"/>
    </source>
</evidence>
<evidence type="ECO:0000256" key="1">
    <source>
        <dbReference type="SAM" id="MobiDB-lite"/>
    </source>
</evidence>
<dbReference type="InterPro" id="IPR027417">
    <property type="entry name" value="P-loop_NTPase"/>
</dbReference>
<organism evidence="2 3">
    <name type="scientific">Magnetospirillum sulfuroxidans</name>
    <dbReference type="NCBI Taxonomy" id="611300"/>
    <lineage>
        <taxon>Bacteria</taxon>
        <taxon>Pseudomonadati</taxon>
        <taxon>Pseudomonadota</taxon>
        <taxon>Alphaproteobacteria</taxon>
        <taxon>Rhodospirillales</taxon>
        <taxon>Rhodospirillaceae</taxon>
        <taxon>Magnetospirillum</taxon>
    </lineage>
</organism>
<gene>
    <name evidence="2" type="primary">terL</name>
    <name evidence="2" type="ORF">KEC16_05805</name>
</gene>
<sequence length="494" mass="55007">MSKIGFPEFVWVWNAKLGQTTPPHHLRLARWLARKYKSHHRELLLMAFRSSGKSTIVGLFCAWALLGDPNLRIIILAADFALAKKMVRNVKRIIERHPLTQGLKPKRRDHWASDQFTVNRPGELRDPSMVAKGIGANITGSRAEIVICDDVEVPNTCDSAPKRADLRERLGEIEYVLVPGGMQLYVGTPHSFYTIYADKPRLEAGEERPFLDGFHRLELPLIDQDGASAWPDRFPPEKIAAMRKRSGPNKFDSQMLLKPVNIADGRLDPDRLRLYETELNYAEGNSLPILTLGDKRLVSAACWWDPAYGAPGKGDASVVAAMFTDQDGGYWLHRVQYLTHDPARRDEDEATQLCRQVAAFAQDLHLPAVSLETNGLGRFLPGLLRRELAKAGYPCAVVEVASRKAKDQRIIDAFDAVLAAGALSAHRSVWTSPFVSEMREWQPGGKSRDDGLDAVAGCLLSQPVRLTRPTVKAGERADWRPGNGGVRAPTDFDL</sequence>
<dbReference type="RefSeq" id="WP_211546770.1">
    <property type="nucleotide sequence ID" value="NZ_JAGTUF010000003.1"/>
</dbReference>
<accession>A0ABS5IAA9</accession>
<dbReference type="NCBIfam" id="NF033889">
    <property type="entry name" value="termin_lrg_T7"/>
    <property type="match status" value="1"/>
</dbReference>
<dbReference type="Proteomes" id="UP000680714">
    <property type="component" value="Unassembled WGS sequence"/>
</dbReference>
<dbReference type="Gene3D" id="3.40.50.300">
    <property type="entry name" value="P-loop containing nucleotide triphosphate hydrolases"/>
    <property type="match status" value="1"/>
</dbReference>
<keyword evidence="3" id="KW-1185">Reference proteome</keyword>
<dbReference type="InterPro" id="IPR047987">
    <property type="entry name" value="Gp19-like_virus"/>
</dbReference>
<reference evidence="2 3" key="1">
    <citation type="submission" date="2021-04" db="EMBL/GenBank/DDBJ databases">
        <title>Magnetospirillum sulfuroxidans sp. nov., a facultative chemolithoautotrophic sulfur-oxidizing alphaproteobacterium isolated from freshwater sediment and proposals for Paramagetospirillum gen. nov., and Magnetospirillaceae fam. nov.</title>
        <authorList>
            <person name="Koziaeva V."/>
            <person name="Geelhoed J.S."/>
            <person name="Sorokin D.Y."/>
            <person name="Grouzdev D.S."/>
        </authorList>
    </citation>
    <scope>NUCLEOTIDE SEQUENCE [LARGE SCALE GENOMIC DNA]</scope>
    <source>
        <strain evidence="2 3">J10</strain>
    </source>
</reference>
<feature type="region of interest" description="Disordered" evidence="1">
    <location>
        <begin position="474"/>
        <end position="494"/>
    </location>
</feature>